<dbReference type="PANTHER" id="PTHR30136:SF35">
    <property type="entry name" value="HTH-TYPE TRANSCRIPTIONAL REGULATOR RV1719"/>
    <property type="match status" value="1"/>
</dbReference>
<sequence>MAKTQARARPIRAKTINPKPGVPIVRALDRGIALLRAFDRAKPRQTLTELANSAGLDKGTARRLLHTLERAGLIDHDELSGLYSLDVGVLELASSVETGRELREIAAPYMSELTERTGTTAYLWVYHEGTALCVERVRASIQNVQAAWFTVGSRTTLNCGAGPRTLLGFITPEQLKFALSLELPKKTPVSQTNPKLLAREASAIRERGWELAIDDFVVGLAALGMPIYDRQERLVGSVSITTLTAQLVKEGKPRHLDLLKKTADEIGFRVLRD</sequence>
<dbReference type="PROSITE" id="PS51077">
    <property type="entry name" value="HTH_ICLR"/>
    <property type="match status" value="1"/>
</dbReference>
<gene>
    <name evidence="6" type="ORF">DNX69_14040</name>
</gene>
<dbReference type="PROSITE" id="PS51078">
    <property type="entry name" value="ICLR_ED"/>
    <property type="match status" value="1"/>
</dbReference>
<dbReference type="InterPro" id="IPR050707">
    <property type="entry name" value="HTH_MetabolicPath_Reg"/>
</dbReference>
<dbReference type="GO" id="GO:0003700">
    <property type="term" value="F:DNA-binding transcription factor activity"/>
    <property type="evidence" value="ECO:0007669"/>
    <property type="project" value="TreeGrafter"/>
</dbReference>
<feature type="domain" description="IclR-ED" evidence="5">
    <location>
        <begin position="88"/>
        <end position="272"/>
    </location>
</feature>
<dbReference type="Pfam" id="PF01614">
    <property type="entry name" value="IclR_C"/>
    <property type="match status" value="1"/>
</dbReference>
<name>A0A323UC75_RHOPL</name>
<dbReference type="SUPFAM" id="SSF46785">
    <property type="entry name" value="Winged helix' DNA-binding domain"/>
    <property type="match status" value="1"/>
</dbReference>
<evidence type="ECO:0000256" key="1">
    <source>
        <dbReference type="ARBA" id="ARBA00023015"/>
    </source>
</evidence>
<dbReference type="SUPFAM" id="SSF55781">
    <property type="entry name" value="GAF domain-like"/>
    <property type="match status" value="1"/>
</dbReference>
<evidence type="ECO:0000313" key="7">
    <source>
        <dbReference type="Proteomes" id="UP000248134"/>
    </source>
</evidence>
<evidence type="ECO:0000256" key="2">
    <source>
        <dbReference type="ARBA" id="ARBA00023125"/>
    </source>
</evidence>
<evidence type="ECO:0000259" key="4">
    <source>
        <dbReference type="PROSITE" id="PS51077"/>
    </source>
</evidence>
<evidence type="ECO:0000259" key="5">
    <source>
        <dbReference type="PROSITE" id="PS51078"/>
    </source>
</evidence>
<comment type="caution">
    <text evidence="6">The sequence shown here is derived from an EMBL/GenBank/DDBJ whole genome shotgun (WGS) entry which is preliminary data.</text>
</comment>
<evidence type="ECO:0000313" key="6">
    <source>
        <dbReference type="EMBL" id="PZA10482.1"/>
    </source>
</evidence>
<dbReference type="RefSeq" id="WP_110786582.1">
    <property type="nucleotide sequence ID" value="NZ_QKQS01000023.1"/>
</dbReference>
<dbReference type="OrthoDB" id="6811967at2"/>
<accession>A0A323UC75</accession>
<dbReference type="Gene3D" id="1.10.10.10">
    <property type="entry name" value="Winged helix-like DNA-binding domain superfamily/Winged helix DNA-binding domain"/>
    <property type="match status" value="1"/>
</dbReference>
<keyword evidence="1" id="KW-0805">Transcription regulation</keyword>
<proteinExistence type="predicted"/>
<dbReference type="FunFam" id="1.10.10.10:FF:000056">
    <property type="entry name" value="IclR family transcriptional regulator"/>
    <property type="match status" value="1"/>
</dbReference>
<protein>
    <submittedName>
        <fullName evidence="6">IclR family transcriptional regulator</fullName>
    </submittedName>
</protein>
<dbReference type="GO" id="GO:0045892">
    <property type="term" value="P:negative regulation of DNA-templated transcription"/>
    <property type="evidence" value="ECO:0007669"/>
    <property type="project" value="TreeGrafter"/>
</dbReference>
<dbReference type="EMBL" id="QKQS01000023">
    <property type="protein sequence ID" value="PZA10482.1"/>
    <property type="molecule type" value="Genomic_DNA"/>
</dbReference>
<dbReference type="GO" id="GO:0003677">
    <property type="term" value="F:DNA binding"/>
    <property type="evidence" value="ECO:0007669"/>
    <property type="project" value="UniProtKB-KW"/>
</dbReference>
<dbReference type="SMART" id="SM00346">
    <property type="entry name" value="HTH_ICLR"/>
    <property type="match status" value="1"/>
</dbReference>
<dbReference type="Proteomes" id="UP000248134">
    <property type="component" value="Unassembled WGS sequence"/>
</dbReference>
<dbReference type="Pfam" id="PF09339">
    <property type="entry name" value="HTH_IclR"/>
    <property type="match status" value="1"/>
</dbReference>
<keyword evidence="2" id="KW-0238">DNA-binding</keyword>
<dbReference type="Gene3D" id="3.30.450.40">
    <property type="match status" value="1"/>
</dbReference>
<dbReference type="PANTHER" id="PTHR30136">
    <property type="entry name" value="HELIX-TURN-HELIX TRANSCRIPTIONAL REGULATOR, ICLR FAMILY"/>
    <property type="match status" value="1"/>
</dbReference>
<dbReference type="AlphaFoldDB" id="A0A323UC75"/>
<dbReference type="InterPro" id="IPR005471">
    <property type="entry name" value="Tscrpt_reg_IclR_N"/>
</dbReference>
<dbReference type="InterPro" id="IPR036388">
    <property type="entry name" value="WH-like_DNA-bd_sf"/>
</dbReference>
<keyword evidence="3" id="KW-0804">Transcription</keyword>
<dbReference type="InterPro" id="IPR036390">
    <property type="entry name" value="WH_DNA-bd_sf"/>
</dbReference>
<dbReference type="InterPro" id="IPR029016">
    <property type="entry name" value="GAF-like_dom_sf"/>
</dbReference>
<organism evidence="6 7">
    <name type="scientific">Rhodopseudomonas palustris</name>
    <dbReference type="NCBI Taxonomy" id="1076"/>
    <lineage>
        <taxon>Bacteria</taxon>
        <taxon>Pseudomonadati</taxon>
        <taxon>Pseudomonadota</taxon>
        <taxon>Alphaproteobacteria</taxon>
        <taxon>Hyphomicrobiales</taxon>
        <taxon>Nitrobacteraceae</taxon>
        <taxon>Rhodopseudomonas</taxon>
    </lineage>
</organism>
<evidence type="ECO:0000256" key="3">
    <source>
        <dbReference type="ARBA" id="ARBA00023163"/>
    </source>
</evidence>
<feature type="domain" description="HTH iclR-type" evidence="4">
    <location>
        <begin position="25"/>
        <end position="87"/>
    </location>
</feature>
<dbReference type="InterPro" id="IPR014757">
    <property type="entry name" value="Tscrpt_reg_IclR_C"/>
</dbReference>
<reference evidence="6 7" key="1">
    <citation type="submission" date="2018-06" db="EMBL/GenBank/DDBJ databases">
        <title>Draft Whole-Genome Sequence of the purple photosynthetic bacterium Rhodospeudomonas palustris XCP.</title>
        <authorList>
            <person name="Rayyan A."/>
            <person name="Meyer T.E."/>
            <person name="Kyndt J.A."/>
        </authorList>
    </citation>
    <scope>NUCLEOTIDE SEQUENCE [LARGE SCALE GENOMIC DNA]</scope>
    <source>
        <strain evidence="6 7">XCP</strain>
    </source>
</reference>